<dbReference type="Gene3D" id="3.30.1120.70">
    <property type="match status" value="1"/>
</dbReference>
<gene>
    <name evidence="1" type="ORF">GCM10014713_41370</name>
</gene>
<evidence type="ECO:0000313" key="1">
    <source>
        <dbReference type="EMBL" id="GGT43409.1"/>
    </source>
</evidence>
<dbReference type="InterPro" id="IPR006427">
    <property type="entry name" value="Portal_HK97"/>
</dbReference>
<dbReference type="Proteomes" id="UP000619486">
    <property type="component" value="Unassembled WGS sequence"/>
</dbReference>
<reference evidence="1" key="2">
    <citation type="submission" date="2020-09" db="EMBL/GenBank/DDBJ databases">
        <authorList>
            <person name="Sun Q."/>
            <person name="Ohkuma M."/>
        </authorList>
    </citation>
    <scope>NUCLEOTIDE SEQUENCE</scope>
    <source>
        <strain evidence="1">JCM 3172</strain>
    </source>
</reference>
<sequence length="426" mass="46350">MVGPTLGPDGVWYPGGAPPTERGGWRRMGRALVASFRWMGGVSKRAITSLPWLGGGGSASSSTTAARAMSLVPVFACVRILADSIASLPVQTYRKNGASREMLTFVPSLLFAPAARDNLFEWLHKAVVSLALRGNAYGLITQRDAFGFPTSIEWLNPDDVWVDELRPTLPIFYWQGVEVPREQIVHIPWVVMPGKVVGLSPVSHFAHTIGVGLSATEYGLSWFDNGGTPPSVLKNSGKTINPDESAEISDRLSARIRSRKPLVLGSDWDFEALKVSPEESQFIQTMQLNASQIAAIYGVPPEMVGGDSGGSMTYANVEQNAINFVGFTLRPWLSRLEAKLSALMPGREFVRFNVDAMIRVDLMTRYQAHSTALRDGWRNRDEVRAIEDLPPLPPGQHGEDYLPVALLAAAESEPDAVPAGDPTPSE</sequence>
<comment type="caution">
    <text evidence="1">The sequence shown here is derived from an EMBL/GenBank/DDBJ whole genome shotgun (WGS) entry which is preliminary data.</text>
</comment>
<proteinExistence type="predicted"/>
<dbReference type="Gene3D" id="3.40.140.120">
    <property type="match status" value="1"/>
</dbReference>
<dbReference type="EMBL" id="BMQQ01000016">
    <property type="protein sequence ID" value="GGT43409.1"/>
    <property type="molecule type" value="Genomic_DNA"/>
</dbReference>
<dbReference type="InterPro" id="IPR006944">
    <property type="entry name" value="Phage/GTA_portal"/>
</dbReference>
<reference evidence="1" key="1">
    <citation type="journal article" date="2014" name="Int. J. Syst. Evol. Microbiol.">
        <title>Complete genome sequence of Corynebacterium casei LMG S-19264T (=DSM 44701T), isolated from a smear-ripened cheese.</title>
        <authorList>
            <consortium name="US DOE Joint Genome Institute (JGI-PGF)"/>
            <person name="Walter F."/>
            <person name="Albersmeier A."/>
            <person name="Kalinowski J."/>
            <person name="Ruckert C."/>
        </authorList>
    </citation>
    <scope>NUCLEOTIDE SEQUENCE</scope>
    <source>
        <strain evidence="1">JCM 3172</strain>
    </source>
</reference>
<protein>
    <recommendedName>
        <fullName evidence="3">Phage portal protein</fullName>
    </recommendedName>
</protein>
<keyword evidence="2" id="KW-1185">Reference proteome</keyword>
<dbReference type="Gene3D" id="1.20.1270.210">
    <property type="match status" value="1"/>
</dbReference>
<evidence type="ECO:0000313" key="2">
    <source>
        <dbReference type="Proteomes" id="UP000619486"/>
    </source>
</evidence>
<accession>A0A918LSK0</accession>
<evidence type="ECO:0008006" key="3">
    <source>
        <dbReference type="Google" id="ProtNLM"/>
    </source>
</evidence>
<dbReference type="Pfam" id="PF04860">
    <property type="entry name" value="Phage_portal"/>
    <property type="match status" value="1"/>
</dbReference>
<dbReference type="NCBIfam" id="TIGR01537">
    <property type="entry name" value="portal_HK97"/>
    <property type="match status" value="1"/>
</dbReference>
<dbReference type="AlphaFoldDB" id="A0A918LSK0"/>
<organism evidence="1 2">
    <name type="scientific">Streptomyces purpureus</name>
    <dbReference type="NCBI Taxonomy" id="1951"/>
    <lineage>
        <taxon>Bacteria</taxon>
        <taxon>Bacillati</taxon>
        <taxon>Actinomycetota</taxon>
        <taxon>Actinomycetes</taxon>
        <taxon>Kitasatosporales</taxon>
        <taxon>Streptomycetaceae</taxon>
        <taxon>Streptomyces</taxon>
    </lineage>
</organism>
<name>A0A918LSK0_9ACTN</name>